<feature type="region of interest" description="Disordered" evidence="1">
    <location>
        <begin position="188"/>
        <end position="208"/>
    </location>
</feature>
<accession>A0A6P8I1N1</accession>
<keyword evidence="2" id="KW-0812">Transmembrane</keyword>
<name>A0A6P8I1N1_ACTTE</name>
<sequence length="208" mass="23052">MIEFLVHNNVNGICITKYDCSAPDQECCMNQCVGDNNCFGMKCSLDSQCGYSETCCRGSCTGHCDIPLPLILGCVITAIFLISLIVGAVWLYRRRTRSHQLQRRPLVPYSGNSRAATANPRHFYYGGTQQPHLLPCTPSTTYHQGNPQSIDSQFGPASTTYLVPDESRHPSQECHTVPLRGAIAMATEQPPPYASYEQVTEDNKEQTK</sequence>
<evidence type="ECO:0000313" key="4">
    <source>
        <dbReference type="RefSeq" id="XP_031561688.1"/>
    </source>
</evidence>
<evidence type="ECO:0000313" key="3">
    <source>
        <dbReference type="Proteomes" id="UP000515163"/>
    </source>
</evidence>
<reference evidence="4" key="1">
    <citation type="submission" date="2025-08" db="UniProtKB">
        <authorList>
            <consortium name="RefSeq"/>
        </authorList>
    </citation>
    <scope>IDENTIFICATION</scope>
    <source>
        <tissue evidence="4">Tentacle</tissue>
    </source>
</reference>
<dbReference type="KEGG" id="aten:116297574"/>
<organism evidence="3 4">
    <name type="scientific">Actinia tenebrosa</name>
    <name type="common">Australian red waratah sea anemone</name>
    <dbReference type="NCBI Taxonomy" id="6105"/>
    <lineage>
        <taxon>Eukaryota</taxon>
        <taxon>Metazoa</taxon>
        <taxon>Cnidaria</taxon>
        <taxon>Anthozoa</taxon>
        <taxon>Hexacorallia</taxon>
        <taxon>Actiniaria</taxon>
        <taxon>Actiniidae</taxon>
        <taxon>Actinia</taxon>
    </lineage>
</organism>
<gene>
    <name evidence="4" type="primary">LOC116297574</name>
</gene>
<keyword evidence="2" id="KW-0472">Membrane</keyword>
<dbReference type="OrthoDB" id="10271825at2759"/>
<feature type="transmembrane region" description="Helical" evidence="2">
    <location>
        <begin position="70"/>
        <end position="92"/>
    </location>
</feature>
<dbReference type="AlphaFoldDB" id="A0A6P8I1N1"/>
<keyword evidence="2" id="KW-1133">Transmembrane helix</keyword>
<dbReference type="RefSeq" id="XP_031561688.1">
    <property type="nucleotide sequence ID" value="XM_031705828.1"/>
</dbReference>
<evidence type="ECO:0000256" key="2">
    <source>
        <dbReference type="SAM" id="Phobius"/>
    </source>
</evidence>
<protein>
    <submittedName>
        <fullName evidence="4">Uncharacterized protein LOC116297574</fullName>
    </submittedName>
</protein>
<dbReference type="GeneID" id="116297574"/>
<keyword evidence="3" id="KW-1185">Reference proteome</keyword>
<dbReference type="Proteomes" id="UP000515163">
    <property type="component" value="Unplaced"/>
</dbReference>
<evidence type="ECO:0000256" key="1">
    <source>
        <dbReference type="SAM" id="MobiDB-lite"/>
    </source>
</evidence>
<dbReference type="InParanoid" id="A0A6P8I1N1"/>
<proteinExistence type="predicted"/>